<evidence type="ECO:0000259" key="12">
    <source>
        <dbReference type="Pfam" id="PF02434"/>
    </source>
</evidence>
<evidence type="ECO:0000256" key="9">
    <source>
        <dbReference type="ARBA" id="ARBA00022968"/>
    </source>
</evidence>
<evidence type="ECO:0000256" key="8">
    <source>
        <dbReference type="ARBA" id="ARBA00022741"/>
    </source>
</evidence>
<dbReference type="GO" id="GO:0000166">
    <property type="term" value="F:nucleotide binding"/>
    <property type="evidence" value="ECO:0007669"/>
    <property type="project" value="UniProtKB-KW"/>
</dbReference>
<dbReference type="GO" id="GO:0016263">
    <property type="term" value="F:glycoprotein-N-acetylgalactosamine 3-beta-galactosyltransferase activity"/>
    <property type="evidence" value="ECO:0007669"/>
    <property type="project" value="UniProtKB-EC"/>
</dbReference>
<evidence type="ECO:0000256" key="7">
    <source>
        <dbReference type="ARBA" id="ARBA00022692"/>
    </source>
</evidence>
<dbReference type="InterPro" id="IPR003378">
    <property type="entry name" value="Fringe-like_glycosylTrfase"/>
</dbReference>
<evidence type="ECO:0000313" key="14">
    <source>
        <dbReference type="Proteomes" id="UP000799767"/>
    </source>
</evidence>
<feature type="non-terminal residue" evidence="13">
    <location>
        <position position="365"/>
    </location>
</feature>
<comment type="similarity">
    <text evidence="3">Belongs to the glycosyltransferase 31 family. Beta3-Gal-T subfamily.</text>
</comment>
<dbReference type="Pfam" id="PF02434">
    <property type="entry name" value="Fringe"/>
    <property type="match status" value="1"/>
</dbReference>
<keyword evidence="6" id="KW-0808">Transferase</keyword>
<evidence type="ECO:0000256" key="5">
    <source>
        <dbReference type="ARBA" id="ARBA00022676"/>
    </source>
</evidence>
<evidence type="ECO:0000256" key="2">
    <source>
        <dbReference type="ARBA" id="ARBA00004922"/>
    </source>
</evidence>
<dbReference type="Gene3D" id="3.90.550.50">
    <property type="match status" value="1"/>
</dbReference>
<organism evidence="13 14">
    <name type="scientific">Neohortaea acidophila</name>
    <dbReference type="NCBI Taxonomy" id="245834"/>
    <lineage>
        <taxon>Eukaryota</taxon>
        <taxon>Fungi</taxon>
        <taxon>Dikarya</taxon>
        <taxon>Ascomycota</taxon>
        <taxon>Pezizomycotina</taxon>
        <taxon>Dothideomycetes</taxon>
        <taxon>Dothideomycetidae</taxon>
        <taxon>Mycosphaerellales</taxon>
        <taxon>Teratosphaeriaceae</taxon>
        <taxon>Neohortaea</taxon>
    </lineage>
</organism>
<proteinExistence type="inferred from homology"/>
<evidence type="ECO:0000256" key="3">
    <source>
        <dbReference type="ARBA" id="ARBA00006462"/>
    </source>
</evidence>
<dbReference type="GeneID" id="54471152"/>
<comment type="pathway">
    <text evidence="2">Protein modification; protein glycosylation.</text>
</comment>
<keyword evidence="10" id="KW-1133">Transmembrane helix</keyword>
<name>A0A6A6Q5Q8_9PEZI</name>
<accession>A0A6A6Q5Q8</accession>
<protein>
    <recommendedName>
        <fullName evidence="4">N-acetylgalactosaminide beta-1,3-galactosyltransferase</fullName>
        <ecNumber evidence="4">2.4.1.122</ecNumber>
    </recommendedName>
</protein>
<feature type="domain" description="Fringe-like glycosyltransferase" evidence="12">
    <location>
        <begin position="115"/>
        <end position="185"/>
    </location>
</feature>
<gene>
    <name evidence="13" type="ORF">BDY17DRAFT_226971</name>
</gene>
<keyword evidence="8" id="KW-0547">Nucleotide-binding</keyword>
<keyword evidence="14" id="KW-1185">Reference proteome</keyword>
<evidence type="ECO:0000256" key="11">
    <source>
        <dbReference type="ARBA" id="ARBA00023136"/>
    </source>
</evidence>
<reference evidence="13" key="1">
    <citation type="journal article" date="2020" name="Stud. Mycol.">
        <title>101 Dothideomycetes genomes: a test case for predicting lifestyles and emergence of pathogens.</title>
        <authorList>
            <person name="Haridas S."/>
            <person name="Albert R."/>
            <person name="Binder M."/>
            <person name="Bloem J."/>
            <person name="Labutti K."/>
            <person name="Salamov A."/>
            <person name="Andreopoulos B."/>
            <person name="Baker S."/>
            <person name="Barry K."/>
            <person name="Bills G."/>
            <person name="Bluhm B."/>
            <person name="Cannon C."/>
            <person name="Castanera R."/>
            <person name="Culley D."/>
            <person name="Daum C."/>
            <person name="Ezra D."/>
            <person name="Gonzalez J."/>
            <person name="Henrissat B."/>
            <person name="Kuo A."/>
            <person name="Liang C."/>
            <person name="Lipzen A."/>
            <person name="Lutzoni F."/>
            <person name="Magnuson J."/>
            <person name="Mondo S."/>
            <person name="Nolan M."/>
            <person name="Ohm R."/>
            <person name="Pangilinan J."/>
            <person name="Park H.-J."/>
            <person name="Ramirez L."/>
            <person name="Alfaro M."/>
            <person name="Sun H."/>
            <person name="Tritt A."/>
            <person name="Yoshinaga Y."/>
            <person name="Zwiers L.-H."/>
            <person name="Turgeon B."/>
            <person name="Goodwin S."/>
            <person name="Spatafora J."/>
            <person name="Crous P."/>
            <person name="Grigoriev I."/>
        </authorList>
    </citation>
    <scope>NUCLEOTIDE SEQUENCE</scope>
    <source>
        <strain evidence="13">CBS 113389</strain>
    </source>
</reference>
<dbReference type="OrthoDB" id="414175at2759"/>
<dbReference type="PANTHER" id="PTHR23033:SF47">
    <property type="entry name" value="APPLE DOMAIN-CONTAINING PROTEIN-RELATED"/>
    <property type="match status" value="1"/>
</dbReference>
<dbReference type="GO" id="GO:0016020">
    <property type="term" value="C:membrane"/>
    <property type="evidence" value="ECO:0007669"/>
    <property type="project" value="UniProtKB-SubCell"/>
</dbReference>
<comment type="subcellular location">
    <subcellularLocation>
        <location evidence="1">Membrane</location>
        <topology evidence="1">Single-pass type II membrane protein</topology>
    </subcellularLocation>
</comment>
<keyword evidence="5" id="KW-0328">Glycosyltransferase</keyword>
<dbReference type="EMBL" id="MU001631">
    <property type="protein sequence ID" value="KAF2487286.1"/>
    <property type="molecule type" value="Genomic_DNA"/>
</dbReference>
<evidence type="ECO:0000256" key="4">
    <source>
        <dbReference type="ARBA" id="ARBA00012557"/>
    </source>
</evidence>
<evidence type="ECO:0000256" key="1">
    <source>
        <dbReference type="ARBA" id="ARBA00004606"/>
    </source>
</evidence>
<dbReference type="PANTHER" id="PTHR23033">
    <property type="entry name" value="BETA1,3-GALACTOSYLTRANSFERASE"/>
    <property type="match status" value="1"/>
</dbReference>
<sequence>CMQAPGGDRVMLLLKTGATELYQKLPFHFSTTLKCVPNFLIVSDMEHTIAEHVIFDAIAPVSAYRKQHQEFELYRQLQQARKDGRDPSEIQREGAWMLDKWKFLPMLHKAFEIASETIDWFVIIEADTSLSWTNLLQVLQRLDHTEPVYLGAEDAMGASSYAQGGAGIVLSREALRMLEDVRNSEGAAEYDARWEKDTSEHCCGDEILSRALLEAGVWLDATWPLFQSETLSSIDWTNKHWCSPAITWHHVTPFGLSEMWQFERAWIDGHGWREPYLYRDVFAHFIAPQISTNRSNWNNLSADKKFTNPQLDQFSPWETLKDFERAATESQDACAQACLHPLYSDCTQWMYLYGRCHLGNSLKYG</sequence>
<dbReference type="EC" id="2.4.1.122" evidence="4"/>
<evidence type="ECO:0000256" key="6">
    <source>
        <dbReference type="ARBA" id="ARBA00022679"/>
    </source>
</evidence>
<dbReference type="InterPro" id="IPR026050">
    <property type="entry name" value="C1GALT1/C1GALT1_chp1"/>
</dbReference>
<dbReference type="RefSeq" id="XP_033593855.1">
    <property type="nucleotide sequence ID" value="XM_033730150.1"/>
</dbReference>
<keyword evidence="7" id="KW-0812">Transmembrane</keyword>
<evidence type="ECO:0000313" key="13">
    <source>
        <dbReference type="EMBL" id="KAF2487286.1"/>
    </source>
</evidence>
<dbReference type="AlphaFoldDB" id="A0A6A6Q5Q8"/>
<keyword evidence="9" id="KW-0735">Signal-anchor</keyword>
<evidence type="ECO:0000256" key="10">
    <source>
        <dbReference type="ARBA" id="ARBA00022989"/>
    </source>
</evidence>
<feature type="non-terminal residue" evidence="13">
    <location>
        <position position="1"/>
    </location>
</feature>
<dbReference type="Proteomes" id="UP000799767">
    <property type="component" value="Unassembled WGS sequence"/>
</dbReference>
<keyword evidence="11" id="KW-0472">Membrane</keyword>